<dbReference type="InterPro" id="IPR045863">
    <property type="entry name" value="CorA_TM1_TM2"/>
</dbReference>
<evidence type="ECO:0000313" key="9">
    <source>
        <dbReference type="EMBL" id="MCP1109360.1"/>
    </source>
</evidence>
<dbReference type="InterPro" id="IPR045861">
    <property type="entry name" value="CorA_cytoplasmic_dom"/>
</dbReference>
<name>A0ABT1EF95_9FIRM</name>
<dbReference type="SUPFAM" id="SSF144083">
    <property type="entry name" value="Magnesium transport protein CorA, transmembrane region"/>
    <property type="match status" value="1"/>
</dbReference>
<dbReference type="Proteomes" id="UP001523565">
    <property type="component" value="Unassembled WGS sequence"/>
</dbReference>
<evidence type="ECO:0000256" key="2">
    <source>
        <dbReference type="ARBA" id="ARBA00009765"/>
    </source>
</evidence>
<dbReference type="Gene3D" id="1.20.58.340">
    <property type="entry name" value="Magnesium transport protein CorA, transmembrane region"/>
    <property type="match status" value="2"/>
</dbReference>
<dbReference type="EMBL" id="JAMZFV010000003">
    <property type="protein sequence ID" value="MCP1109360.1"/>
    <property type="molecule type" value="Genomic_DNA"/>
</dbReference>
<dbReference type="PANTHER" id="PTHR46494">
    <property type="entry name" value="CORA FAMILY METAL ION TRANSPORTER (EUROFUNG)"/>
    <property type="match status" value="1"/>
</dbReference>
<evidence type="ECO:0000256" key="4">
    <source>
        <dbReference type="ARBA" id="ARBA00022475"/>
    </source>
</evidence>
<keyword evidence="4" id="KW-1003">Cell membrane</keyword>
<keyword evidence="10" id="KW-1185">Reference proteome</keyword>
<dbReference type="InterPro" id="IPR002523">
    <property type="entry name" value="MgTranspt_CorA/ZnTranspt_ZntB"/>
</dbReference>
<dbReference type="Pfam" id="PF01544">
    <property type="entry name" value="CorA"/>
    <property type="match status" value="1"/>
</dbReference>
<evidence type="ECO:0000256" key="8">
    <source>
        <dbReference type="SAM" id="Phobius"/>
    </source>
</evidence>
<evidence type="ECO:0000256" key="7">
    <source>
        <dbReference type="ARBA" id="ARBA00023136"/>
    </source>
</evidence>
<dbReference type="RefSeq" id="WP_262068270.1">
    <property type="nucleotide sequence ID" value="NZ_JAMXOC010000003.1"/>
</dbReference>
<comment type="subcellular location">
    <subcellularLocation>
        <location evidence="1">Cell membrane</location>
        <topology evidence="1">Multi-pass membrane protein</topology>
    </subcellularLocation>
</comment>
<reference evidence="9 10" key="1">
    <citation type="journal article" date="2022" name="Genome Biol. Evol.">
        <title>Host diet, physiology and behaviors set the stage for Lachnospiraceae cladogenesis.</title>
        <authorList>
            <person name="Vera-Ponce De Leon A."/>
            <person name="Schneider M."/>
            <person name="Jahnes B.C."/>
            <person name="Sadowski V."/>
            <person name="Camuy-Velez L.A."/>
            <person name="Duan J."/>
            <person name="Sabree Z.L."/>
        </authorList>
    </citation>
    <scope>NUCLEOTIDE SEQUENCE [LARGE SCALE GENOMIC DNA]</scope>
    <source>
        <strain evidence="9 10">PAL227</strain>
    </source>
</reference>
<feature type="transmembrane region" description="Helical" evidence="8">
    <location>
        <begin position="224"/>
        <end position="244"/>
    </location>
</feature>
<keyword evidence="7 8" id="KW-0472">Membrane</keyword>
<feature type="transmembrane region" description="Helical" evidence="8">
    <location>
        <begin position="256"/>
        <end position="276"/>
    </location>
</feature>
<evidence type="ECO:0000256" key="1">
    <source>
        <dbReference type="ARBA" id="ARBA00004651"/>
    </source>
</evidence>
<organism evidence="9 10">
    <name type="scientific">Ohessyouella blattaphilus</name>
    <dbReference type="NCBI Taxonomy" id="2949333"/>
    <lineage>
        <taxon>Bacteria</taxon>
        <taxon>Bacillati</taxon>
        <taxon>Bacillota</taxon>
        <taxon>Clostridia</taxon>
        <taxon>Lachnospirales</taxon>
        <taxon>Lachnospiraceae</taxon>
        <taxon>Ohessyouella</taxon>
    </lineage>
</organism>
<evidence type="ECO:0000256" key="3">
    <source>
        <dbReference type="ARBA" id="ARBA00022448"/>
    </source>
</evidence>
<keyword evidence="6 8" id="KW-1133">Transmembrane helix</keyword>
<accession>A0ABT1EF95</accession>
<protein>
    <submittedName>
        <fullName evidence="9">Magnesium and cobalt transporter CorA</fullName>
    </submittedName>
</protein>
<comment type="similarity">
    <text evidence="2">Belongs to the CorA metal ion transporter (MIT) (TC 1.A.35) family.</text>
</comment>
<dbReference type="CDD" id="cd12826">
    <property type="entry name" value="EcCorA_ZntB-like_u1"/>
    <property type="match status" value="1"/>
</dbReference>
<gene>
    <name evidence="9" type="ORF">NK118_03740</name>
</gene>
<comment type="caution">
    <text evidence="9">The sequence shown here is derived from an EMBL/GenBank/DDBJ whole genome shotgun (WGS) entry which is preliminary data.</text>
</comment>
<proteinExistence type="inferred from homology"/>
<dbReference type="PANTHER" id="PTHR46494:SF1">
    <property type="entry name" value="CORA FAMILY METAL ION TRANSPORTER (EUROFUNG)"/>
    <property type="match status" value="1"/>
</dbReference>
<sequence>MVIVQTQAEFKKTLDPLPHHIRIKSAIENTGNCKLELLKEAVVGSFLIPDKKNLMHYCHELAFYVTTQDIYLIGDKKEVGKILSDVAKIMNIESLPPLYLLFEIMEIFIKDDSAFLQRYEEKLENEEAKFVDPKNSYYNEMFLKVRKELMRLQSYYQQLIDMSETLIENDNQMVDEALEKLLNTFSKRVDRLFDHTHRIKEYMIQISELHQNQLDIRQNAIMKVLTVVTTIFMPLTLITGWYGMNFHNMPELQSDYGYLVIILVSIVVIALEIWIFKIKDWF</sequence>
<keyword evidence="5 8" id="KW-0812">Transmembrane</keyword>
<evidence type="ECO:0000313" key="10">
    <source>
        <dbReference type="Proteomes" id="UP001523565"/>
    </source>
</evidence>
<evidence type="ECO:0000256" key="6">
    <source>
        <dbReference type="ARBA" id="ARBA00022989"/>
    </source>
</evidence>
<dbReference type="SUPFAM" id="SSF143865">
    <property type="entry name" value="CorA soluble domain-like"/>
    <property type="match status" value="1"/>
</dbReference>
<evidence type="ECO:0000256" key="5">
    <source>
        <dbReference type="ARBA" id="ARBA00022692"/>
    </source>
</evidence>
<keyword evidence="3" id="KW-0813">Transport</keyword>